<evidence type="ECO:0000313" key="14">
    <source>
        <dbReference type="Proteomes" id="UP000274131"/>
    </source>
</evidence>
<dbReference type="SMART" id="SM00132">
    <property type="entry name" value="LIM"/>
    <property type="match status" value="4"/>
</dbReference>
<feature type="region of interest" description="Disordered" evidence="11">
    <location>
        <begin position="204"/>
        <end position="223"/>
    </location>
</feature>
<dbReference type="PANTHER" id="PTHR24214">
    <property type="entry name" value="PDZ AND LIM DOMAIN PROTEIN ZASP"/>
    <property type="match status" value="1"/>
</dbReference>
<dbReference type="CDD" id="cd09461">
    <property type="entry name" value="LIM3_Enigma_like_1"/>
    <property type="match status" value="1"/>
</dbReference>
<feature type="region of interest" description="Disordered" evidence="11">
    <location>
        <begin position="723"/>
        <end position="778"/>
    </location>
</feature>
<evidence type="ECO:0000256" key="1">
    <source>
        <dbReference type="ARBA" id="ARBA00004282"/>
    </source>
</evidence>
<evidence type="ECO:0000256" key="4">
    <source>
        <dbReference type="ARBA" id="ARBA00022723"/>
    </source>
</evidence>
<evidence type="ECO:0000256" key="10">
    <source>
        <dbReference type="SAM" id="Coils"/>
    </source>
</evidence>
<dbReference type="GO" id="GO:0051371">
    <property type="term" value="F:muscle alpha-actinin binding"/>
    <property type="evidence" value="ECO:0007669"/>
    <property type="project" value="TreeGrafter"/>
</dbReference>
<accession>A0A0N4UWY7</accession>
<proteinExistence type="predicted"/>
<keyword evidence="10" id="KW-0175">Coiled coil</keyword>
<dbReference type="AlphaFoldDB" id="A0A0N4UWY7"/>
<reference evidence="15" key="1">
    <citation type="submission" date="2017-02" db="UniProtKB">
        <authorList>
            <consortium name="WormBaseParasite"/>
        </authorList>
    </citation>
    <scope>IDENTIFICATION</scope>
</reference>
<feature type="region of interest" description="Disordered" evidence="11">
    <location>
        <begin position="134"/>
        <end position="154"/>
    </location>
</feature>
<feature type="coiled-coil region" evidence="10">
    <location>
        <begin position="682"/>
        <end position="709"/>
    </location>
</feature>
<feature type="region of interest" description="Disordered" evidence="11">
    <location>
        <begin position="556"/>
        <end position="584"/>
    </location>
</feature>
<evidence type="ECO:0000256" key="11">
    <source>
        <dbReference type="SAM" id="MobiDB-lite"/>
    </source>
</evidence>
<keyword evidence="5" id="KW-0677">Repeat</keyword>
<keyword evidence="4 9" id="KW-0479">Metal-binding</keyword>
<feature type="compositionally biased region" description="Basic residues" evidence="11">
    <location>
        <begin position="260"/>
        <end position="269"/>
    </location>
</feature>
<dbReference type="FunFam" id="2.10.110.10:FF:000008">
    <property type="entry name" value="Paxillin isoform 1"/>
    <property type="match status" value="1"/>
</dbReference>
<keyword evidence="8 9" id="KW-0440">LIM domain</keyword>
<evidence type="ECO:0000256" key="9">
    <source>
        <dbReference type="PROSITE-ProRule" id="PRU00125"/>
    </source>
</evidence>
<dbReference type="PANTHER" id="PTHR24214:SF38">
    <property type="entry name" value="PDZ AND LIM DOMAIN PROTEIN ZASP-RELATED"/>
    <property type="match status" value="1"/>
</dbReference>
<evidence type="ECO:0000256" key="2">
    <source>
        <dbReference type="ARBA" id="ARBA00004496"/>
    </source>
</evidence>
<evidence type="ECO:0000256" key="5">
    <source>
        <dbReference type="ARBA" id="ARBA00022737"/>
    </source>
</evidence>
<dbReference type="OrthoDB" id="5911912at2759"/>
<gene>
    <name evidence="13" type="ORF">EVEC_LOCUS1731</name>
</gene>
<feature type="compositionally biased region" description="Basic and acidic residues" evidence="11">
    <location>
        <begin position="459"/>
        <end position="472"/>
    </location>
</feature>
<feature type="region of interest" description="Disordered" evidence="11">
    <location>
        <begin position="454"/>
        <end position="487"/>
    </location>
</feature>
<evidence type="ECO:0000259" key="12">
    <source>
        <dbReference type="PROSITE" id="PS50023"/>
    </source>
</evidence>
<dbReference type="GO" id="GO:0005912">
    <property type="term" value="C:adherens junction"/>
    <property type="evidence" value="ECO:0007669"/>
    <property type="project" value="TreeGrafter"/>
</dbReference>
<comment type="subcellular location">
    <subcellularLocation>
        <location evidence="1">Cell junction</location>
    </subcellularLocation>
    <subcellularLocation>
        <location evidence="2">Cytoplasm</location>
    </subcellularLocation>
</comment>
<sequence>MLLAKSFSVKPGFSDEGEILAEQKSECDVLVVFVSKCSWKEGVMCRAFDHFLHPECFRCATCGTSLKNQGHHFVNGKFYCGVHGRQFDSRNTLTAPSLHPDLAVRSSPTAASPRRNQENVRAFYQPDIMARRPLSISPTPWKTQSPISPSNRGVPHSAVQYGTDLKTESYSAQPPLTTSIVSCSIDCQEIRAFDLTKHAPLPEQIHSATSPRRRPSTRKWPPESPAVRKFWRYENKTLPPANEKVVSLTSYIRELDEKRKKPPSPKRHLLRESARAVSQIKQPNAYYYNESQKEKINGILSHDASPDCRVIQQIEKLEEHQELSESTASVSREPEWVEQHGDDTVSASERTVQEDGEVEPNTTNESTCNIAHFQDSKQTLLTFAPPLTINTSENLQPWTNSAEILEEGDLATEENFAQNNGEDESVSLPPFDKDTTEFLEKGARYFCDYEESGTTAGGLERDTEDNHNDQKAGKVPNSGYEEEQQDAEGTFHENGACYDSVSKQQENKSTLDEDKELWMKEEVEEAKRESERDAKMEVEHLEELRRYDVSEKITESVRKPDVPRRSIHSSRPAMKKQSSFEAEQKRLDDIRRVEEYRNLNISRLTEHSLPQSIVWHETFEDRPKIFQNDGDFMKETVVRNGAMSKVGEKTETTRDLRKENDLREFEKLKDLEKMRLQDENDKRLAIESIERHQRQLREQQVQLSQLLDNAIVFLKNLDTEGLKRSPEPCTREKVEEVEQYDNVNSDSEEQEHGIETTGISSKTESKVSENEDRGTGTFADFDTPSARIMRAIRELDCMFFVACLQSCPNYYCLFTNCPETFPITSYEIANPTRFTINSTCITLLTKNQFVERRSQITTSREVKSVGGDDRLLGTSIPSSGHEIETPSDKIVNALQNLEIRQTINNNTVSSRVTERHISQSGDNIRGRGTLQSQGSRIPYCEQCRAQIRGAYVLANGLAYCPDHFVCANKACNRKLLEIGFVEEKGQKYCEQCFETLIAPHCAKCNRPIIADCLNALQKQWHPECFVCTHCQRPFGNSAFFLEQGQPYCENDWNALFTTRCFACNYPIEAGDRWVEALGSAFHSNCFNCTACNVNLEGESFYAKNGAPYCKLHA</sequence>
<keyword evidence="7" id="KW-0965">Cell junction</keyword>
<dbReference type="GO" id="GO:0046872">
    <property type="term" value="F:metal ion binding"/>
    <property type="evidence" value="ECO:0007669"/>
    <property type="project" value="UniProtKB-KW"/>
</dbReference>
<dbReference type="Pfam" id="PF00412">
    <property type="entry name" value="LIM"/>
    <property type="match status" value="4"/>
</dbReference>
<evidence type="ECO:0000313" key="15">
    <source>
        <dbReference type="WBParaSite" id="EVEC_0000202301-mRNA-1"/>
    </source>
</evidence>
<dbReference type="STRING" id="51028.A0A0N4UWY7"/>
<feature type="compositionally biased region" description="Basic and acidic residues" evidence="11">
    <location>
        <begin position="723"/>
        <end position="736"/>
    </location>
</feature>
<dbReference type="SUPFAM" id="SSF57716">
    <property type="entry name" value="Glucocorticoid receptor-like (DNA-binding domain)"/>
    <property type="match status" value="3"/>
</dbReference>
<feature type="compositionally biased region" description="Polar residues" evidence="11">
    <location>
        <begin position="136"/>
        <end position="151"/>
    </location>
</feature>
<dbReference type="PROSITE" id="PS00478">
    <property type="entry name" value="LIM_DOMAIN_1"/>
    <property type="match status" value="2"/>
</dbReference>
<keyword evidence="3" id="KW-0963">Cytoplasm</keyword>
<dbReference type="GO" id="GO:0061061">
    <property type="term" value="P:muscle structure development"/>
    <property type="evidence" value="ECO:0007669"/>
    <property type="project" value="TreeGrafter"/>
</dbReference>
<feature type="region of interest" description="Disordered" evidence="11">
    <location>
        <begin position="319"/>
        <end position="365"/>
    </location>
</feature>
<feature type="region of interest" description="Disordered" evidence="11">
    <location>
        <begin position="98"/>
        <end position="119"/>
    </location>
</feature>
<dbReference type="CDD" id="cd09455">
    <property type="entry name" value="LIM1_Enigma_like_1"/>
    <property type="match status" value="1"/>
</dbReference>
<dbReference type="GO" id="GO:0003779">
    <property type="term" value="F:actin binding"/>
    <property type="evidence" value="ECO:0007669"/>
    <property type="project" value="TreeGrafter"/>
</dbReference>
<feature type="domain" description="LIM zinc-binding" evidence="12">
    <location>
        <begin position="999"/>
        <end position="1058"/>
    </location>
</feature>
<protein>
    <submittedName>
        <fullName evidence="15">LIM zinc-binding domain-containing protein</fullName>
    </submittedName>
</protein>
<dbReference type="FunFam" id="2.10.110.10:FF:000069">
    <property type="entry name" value="Uncharacterized protein, isoform Z"/>
    <property type="match status" value="1"/>
</dbReference>
<dbReference type="GO" id="GO:0030036">
    <property type="term" value="P:actin cytoskeleton organization"/>
    <property type="evidence" value="ECO:0007669"/>
    <property type="project" value="TreeGrafter"/>
</dbReference>
<dbReference type="GO" id="GO:0001725">
    <property type="term" value="C:stress fiber"/>
    <property type="evidence" value="ECO:0007669"/>
    <property type="project" value="TreeGrafter"/>
</dbReference>
<dbReference type="WBParaSite" id="EVEC_0000202301-mRNA-1">
    <property type="protein sequence ID" value="EVEC_0000202301-mRNA-1"/>
    <property type="gene ID" value="EVEC_0000202301"/>
</dbReference>
<reference evidence="13 14" key="2">
    <citation type="submission" date="2018-10" db="EMBL/GenBank/DDBJ databases">
        <authorList>
            <consortium name="Pathogen Informatics"/>
        </authorList>
    </citation>
    <scope>NUCLEOTIDE SEQUENCE [LARGE SCALE GENOMIC DNA]</scope>
</reference>
<feature type="compositionally biased region" description="Basic and acidic residues" evidence="11">
    <location>
        <begin position="763"/>
        <end position="774"/>
    </location>
</feature>
<dbReference type="Proteomes" id="UP000274131">
    <property type="component" value="Unassembled WGS sequence"/>
</dbReference>
<dbReference type="PROSITE" id="PS50023">
    <property type="entry name" value="LIM_DOMAIN_2"/>
    <property type="match status" value="3"/>
</dbReference>
<feature type="domain" description="LIM zinc-binding" evidence="12">
    <location>
        <begin position="1059"/>
        <end position="1113"/>
    </location>
</feature>
<evidence type="ECO:0000313" key="13">
    <source>
        <dbReference type="EMBL" id="VDD86588.1"/>
    </source>
</evidence>
<feature type="domain" description="LIM zinc-binding" evidence="12">
    <location>
        <begin position="22"/>
        <end position="90"/>
    </location>
</feature>
<dbReference type="FunFam" id="2.10.110.10:FF:000060">
    <property type="entry name" value="Uncharacterized protein, isoform Z"/>
    <property type="match status" value="1"/>
</dbReference>
<feature type="compositionally biased region" description="Basic and acidic residues" evidence="11">
    <location>
        <begin position="332"/>
        <end position="343"/>
    </location>
</feature>
<dbReference type="GO" id="GO:0031941">
    <property type="term" value="C:filamentous actin"/>
    <property type="evidence" value="ECO:0007669"/>
    <property type="project" value="TreeGrafter"/>
</dbReference>
<dbReference type="InterPro" id="IPR001781">
    <property type="entry name" value="Znf_LIM"/>
</dbReference>
<evidence type="ECO:0000256" key="7">
    <source>
        <dbReference type="ARBA" id="ARBA00022949"/>
    </source>
</evidence>
<organism evidence="15">
    <name type="scientific">Enterobius vermicularis</name>
    <name type="common">Human pinworm</name>
    <dbReference type="NCBI Taxonomy" id="51028"/>
    <lineage>
        <taxon>Eukaryota</taxon>
        <taxon>Metazoa</taxon>
        <taxon>Ecdysozoa</taxon>
        <taxon>Nematoda</taxon>
        <taxon>Chromadorea</taxon>
        <taxon>Rhabditida</taxon>
        <taxon>Spirurina</taxon>
        <taxon>Oxyuridomorpha</taxon>
        <taxon>Oxyuroidea</taxon>
        <taxon>Oxyuridae</taxon>
        <taxon>Enterobius</taxon>
    </lineage>
</organism>
<dbReference type="EMBL" id="UXUI01007258">
    <property type="protein sequence ID" value="VDD86588.1"/>
    <property type="molecule type" value="Genomic_DNA"/>
</dbReference>
<dbReference type="Gene3D" id="2.10.110.10">
    <property type="entry name" value="Cysteine Rich Protein"/>
    <property type="match status" value="4"/>
</dbReference>
<dbReference type="InterPro" id="IPR050604">
    <property type="entry name" value="PDZ-LIM_domain"/>
</dbReference>
<name>A0A0N4UWY7_ENTVE</name>
<evidence type="ECO:0000256" key="3">
    <source>
        <dbReference type="ARBA" id="ARBA00022490"/>
    </source>
</evidence>
<evidence type="ECO:0000256" key="8">
    <source>
        <dbReference type="ARBA" id="ARBA00023038"/>
    </source>
</evidence>
<dbReference type="GO" id="GO:0030018">
    <property type="term" value="C:Z disc"/>
    <property type="evidence" value="ECO:0007669"/>
    <property type="project" value="TreeGrafter"/>
</dbReference>
<keyword evidence="6 9" id="KW-0862">Zinc</keyword>
<keyword evidence="14" id="KW-1185">Reference proteome</keyword>
<evidence type="ECO:0000256" key="6">
    <source>
        <dbReference type="ARBA" id="ARBA00022833"/>
    </source>
</evidence>
<feature type="region of interest" description="Disordered" evidence="11">
    <location>
        <begin position="256"/>
        <end position="275"/>
    </location>
</feature>